<evidence type="ECO:0000256" key="7">
    <source>
        <dbReference type="ARBA" id="ARBA00048768"/>
    </source>
</evidence>
<dbReference type="GO" id="GO:0008418">
    <property type="term" value="F:protein-N-terminal asparagine amidohydrolase activity"/>
    <property type="evidence" value="ECO:0007669"/>
    <property type="project" value="UniProtKB-UniRule"/>
</dbReference>
<sequence>MSCYCEENAYHLIDALSCCSHPFPVLWDYHVIAVVEAHDSEYIIDLDTKLDRVSNVRDYLNLTFSPHTPHQYRAFINLTPAHSFLQSFASDRRHMLTNKGTYSSPSPPWKCIRGHLASLPHNLDIWIEGANEDSERISPLYE</sequence>
<evidence type="ECO:0000256" key="5">
    <source>
        <dbReference type="ARBA" id="ARBA00022801"/>
    </source>
</evidence>
<dbReference type="GO" id="GO:0005634">
    <property type="term" value="C:nucleus"/>
    <property type="evidence" value="ECO:0007669"/>
    <property type="project" value="TreeGrafter"/>
</dbReference>
<dbReference type="EMBL" id="SPOF01000005">
    <property type="protein sequence ID" value="TIB15983.1"/>
    <property type="molecule type" value="Genomic_DNA"/>
</dbReference>
<keyword evidence="5 8" id="KW-0378">Hydrolase</keyword>
<gene>
    <name evidence="10" type="ORF">E3P90_00645</name>
</gene>
<dbReference type="Pfam" id="PF09764">
    <property type="entry name" value="Nt_Gln_amidase"/>
    <property type="match status" value="1"/>
</dbReference>
<comment type="function">
    <text evidence="8">Mediates the side-chain deamidation of N-terminal glutamine residues to glutamate, an important step in N-end rule pathway of protein degradation. Conversion of the resulting N-terminal glutamine to glutamate renders the protein susceptible to arginylation, polyubiquitination and degradation as specified by the N-end rule. Does not act on substrates with internal or C-terminal glutamine and does not act on non-glutamine residues in any position.</text>
</comment>
<feature type="domain" description="Protein N-terminal glutamine amidohydrolase alpha beta roll" evidence="9">
    <location>
        <begin position="24"/>
        <end position="133"/>
    </location>
</feature>
<evidence type="ECO:0000256" key="1">
    <source>
        <dbReference type="ARBA" id="ARBA00008985"/>
    </source>
</evidence>
<dbReference type="InterPro" id="IPR037132">
    <property type="entry name" value="N_Gln_amidohydro_ab_roll_sf"/>
</dbReference>
<evidence type="ECO:0000256" key="2">
    <source>
        <dbReference type="ARBA" id="ARBA00011245"/>
    </source>
</evidence>
<comment type="similarity">
    <text evidence="1 8">Belongs to the NTAQ1 family.</text>
</comment>
<evidence type="ECO:0000256" key="8">
    <source>
        <dbReference type="RuleBase" id="RU367082"/>
    </source>
</evidence>
<protein>
    <recommendedName>
        <fullName evidence="4 8">Protein N-terminal glutamine amidohydrolase</fullName>
        <ecNumber evidence="3 8">3.5.1.122</ecNumber>
    </recommendedName>
    <alternativeName>
        <fullName evidence="6 8">Protein NH2-terminal glutamine deamidase</fullName>
    </alternativeName>
</protein>
<comment type="catalytic activity">
    <reaction evidence="7 8">
        <text>N-terminal L-glutaminyl-[protein] + H2O = N-terminal L-glutamyl-[protein] + NH4(+)</text>
        <dbReference type="Rhea" id="RHEA:50680"/>
        <dbReference type="Rhea" id="RHEA-COMP:12668"/>
        <dbReference type="Rhea" id="RHEA-COMP:12777"/>
        <dbReference type="ChEBI" id="CHEBI:15377"/>
        <dbReference type="ChEBI" id="CHEBI:28938"/>
        <dbReference type="ChEBI" id="CHEBI:64721"/>
        <dbReference type="ChEBI" id="CHEBI:64722"/>
        <dbReference type="EC" id="3.5.1.122"/>
    </reaction>
</comment>
<comment type="caution">
    <text evidence="10">The sequence shown here is derived from an EMBL/GenBank/DDBJ whole genome shotgun (WGS) entry which is preliminary data.</text>
</comment>
<evidence type="ECO:0000313" key="10">
    <source>
        <dbReference type="EMBL" id="TIB15983.1"/>
    </source>
</evidence>
<evidence type="ECO:0000256" key="6">
    <source>
        <dbReference type="ARBA" id="ARBA00029677"/>
    </source>
</evidence>
<evidence type="ECO:0000256" key="4">
    <source>
        <dbReference type="ARBA" id="ARBA00021247"/>
    </source>
</evidence>
<evidence type="ECO:0000313" key="11">
    <source>
        <dbReference type="Proteomes" id="UP000306954"/>
    </source>
</evidence>
<comment type="subunit">
    <text evidence="2 8">Monomer.</text>
</comment>
<accession>A0A4T0HLI6</accession>
<organism evidence="10 11">
    <name type="scientific">Wallemia ichthyophaga</name>
    <dbReference type="NCBI Taxonomy" id="245174"/>
    <lineage>
        <taxon>Eukaryota</taxon>
        <taxon>Fungi</taxon>
        <taxon>Dikarya</taxon>
        <taxon>Basidiomycota</taxon>
        <taxon>Wallemiomycotina</taxon>
        <taxon>Wallemiomycetes</taxon>
        <taxon>Wallemiales</taxon>
        <taxon>Wallemiaceae</taxon>
        <taxon>Wallemia</taxon>
    </lineage>
</organism>
<evidence type="ECO:0000256" key="3">
    <source>
        <dbReference type="ARBA" id="ARBA00012718"/>
    </source>
</evidence>
<dbReference type="PANTHER" id="PTHR13035:SF0">
    <property type="entry name" value="PROTEIN N-TERMINAL GLUTAMINE AMIDOHYDROLASE"/>
    <property type="match status" value="1"/>
</dbReference>
<reference evidence="10 11" key="1">
    <citation type="submission" date="2019-03" db="EMBL/GenBank/DDBJ databases">
        <title>Sequencing 23 genomes of Wallemia ichthyophaga.</title>
        <authorList>
            <person name="Gostincar C."/>
        </authorList>
    </citation>
    <scope>NUCLEOTIDE SEQUENCE [LARGE SCALE GENOMIC DNA]</scope>
    <source>
        <strain evidence="10 11">EXF-8621</strain>
    </source>
</reference>
<dbReference type="PANTHER" id="PTHR13035">
    <property type="entry name" value="PROTEIN N-TERMINAL GLUTAMINE AMIDOHYDROLASE"/>
    <property type="match status" value="1"/>
</dbReference>
<dbReference type="EC" id="3.5.1.122" evidence="3 8"/>
<dbReference type="Gene3D" id="3.10.620.10">
    <property type="entry name" value="Protein N-terminal glutamine amidohydrolase, alpha beta roll"/>
    <property type="match status" value="1"/>
</dbReference>
<evidence type="ECO:0000259" key="9">
    <source>
        <dbReference type="Pfam" id="PF09764"/>
    </source>
</evidence>
<dbReference type="InterPro" id="IPR039733">
    <property type="entry name" value="NTAQ1"/>
</dbReference>
<dbReference type="GO" id="GO:0005829">
    <property type="term" value="C:cytosol"/>
    <property type="evidence" value="ECO:0007669"/>
    <property type="project" value="TreeGrafter"/>
</dbReference>
<name>A0A4T0HLI6_WALIC</name>
<dbReference type="InterPro" id="IPR023128">
    <property type="entry name" value="Prot_N_Gln_amidohydro_ab_roll"/>
</dbReference>
<dbReference type="GO" id="GO:0070773">
    <property type="term" value="F:protein-N-terminal glutamine amidohydrolase activity"/>
    <property type="evidence" value="ECO:0007669"/>
    <property type="project" value="UniProtKB-UniRule"/>
</dbReference>
<proteinExistence type="inferred from homology"/>
<dbReference type="Proteomes" id="UP000306954">
    <property type="component" value="Unassembled WGS sequence"/>
</dbReference>
<dbReference type="AlphaFoldDB" id="A0A4T0HLI6"/>